<sequence length="49" mass="5416">MIIGELKIVNDSSHYDKIGTRSIVRSSELDGNNLDQHTGLVIPIINLPE</sequence>
<reference evidence="1" key="1">
    <citation type="submission" date="2018-05" db="EMBL/GenBank/DDBJ databases">
        <authorList>
            <person name="Lanie J.A."/>
            <person name="Ng W.-L."/>
            <person name="Kazmierczak K.M."/>
            <person name="Andrzejewski T.M."/>
            <person name="Davidsen T.M."/>
            <person name="Wayne K.J."/>
            <person name="Tettelin H."/>
            <person name="Glass J.I."/>
            <person name="Rusch D."/>
            <person name="Podicherti R."/>
            <person name="Tsui H.-C.T."/>
            <person name="Winkler M.E."/>
        </authorList>
    </citation>
    <scope>NUCLEOTIDE SEQUENCE</scope>
</reference>
<gene>
    <name evidence="1" type="ORF">METZ01_LOCUS370451</name>
</gene>
<evidence type="ECO:0000313" key="1">
    <source>
        <dbReference type="EMBL" id="SVD17597.1"/>
    </source>
</evidence>
<dbReference type="EMBL" id="UINC01134202">
    <property type="protein sequence ID" value="SVD17597.1"/>
    <property type="molecule type" value="Genomic_DNA"/>
</dbReference>
<dbReference type="AlphaFoldDB" id="A0A382T7X8"/>
<organism evidence="1">
    <name type="scientific">marine metagenome</name>
    <dbReference type="NCBI Taxonomy" id="408172"/>
    <lineage>
        <taxon>unclassified sequences</taxon>
        <taxon>metagenomes</taxon>
        <taxon>ecological metagenomes</taxon>
    </lineage>
</organism>
<protein>
    <submittedName>
        <fullName evidence="1">Uncharacterized protein</fullName>
    </submittedName>
</protein>
<name>A0A382T7X8_9ZZZZ</name>
<proteinExistence type="predicted"/>
<accession>A0A382T7X8</accession>